<feature type="region of interest" description="Disordered" evidence="5">
    <location>
        <begin position="1"/>
        <end position="146"/>
    </location>
</feature>
<evidence type="ECO:0000259" key="6">
    <source>
        <dbReference type="Pfam" id="PF00329"/>
    </source>
</evidence>
<keyword evidence="3" id="KW-1278">Translocase</keyword>
<dbReference type="EC" id="7.1.1.-" evidence="4"/>
<dbReference type="GO" id="GO:0016651">
    <property type="term" value="F:oxidoreductase activity, acting on NAD(P)H"/>
    <property type="evidence" value="ECO:0007669"/>
    <property type="project" value="InterPro"/>
</dbReference>
<proteinExistence type="inferred from homology"/>
<dbReference type="GO" id="GO:0008137">
    <property type="term" value="F:NADH dehydrogenase (ubiquinone) activity"/>
    <property type="evidence" value="ECO:0007669"/>
    <property type="project" value="InterPro"/>
</dbReference>
<keyword evidence="4" id="KW-0874">Quinone</keyword>
<comment type="catalytic activity">
    <reaction evidence="4">
        <text>a quinone + NADH + 5 H(+)(in) = a quinol + NAD(+) + 4 H(+)(out)</text>
        <dbReference type="Rhea" id="RHEA:57888"/>
        <dbReference type="ChEBI" id="CHEBI:15378"/>
        <dbReference type="ChEBI" id="CHEBI:24646"/>
        <dbReference type="ChEBI" id="CHEBI:57540"/>
        <dbReference type="ChEBI" id="CHEBI:57945"/>
        <dbReference type="ChEBI" id="CHEBI:132124"/>
    </reaction>
</comment>
<keyword evidence="2 3" id="KW-0813">Transport</keyword>
<reference evidence="7 8" key="1">
    <citation type="submission" date="2019-05" db="EMBL/GenBank/DDBJ databases">
        <title>We sequenced the genome of Paenibacillus hemerocallicola KCTC 33185 for further insight into its adaptation and study the phylogeny of Paenibacillus.</title>
        <authorList>
            <person name="Narsing Rao M.P."/>
        </authorList>
    </citation>
    <scope>NUCLEOTIDE SEQUENCE [LARGE SCALE GENOMIC DNA]</scope>
    <source>
        <strain evidence="7 8">KCTC 33185</strain>
    </source>
</reference>
<feature type="compositionally biased region" description="Polar residues" evidence="5">
    <location>
        <begin position="13"/>
        <end position="22"/>
    </location>
</feature>
<feature type="compositionally biased region" description="Basic and acidic residues" evidence="5">
    <location>
        <begin position="1"/>
        <end position="12"/>
    </location>
</feature>
<keyword evidence="3" id="KW-0520">NAD</keyword>
<dbReference type="Gene3D" id="3.30.460.80">
    <property type="entry name" value="NADH:ubiquinone oxidoreductase, 30kDa subunit"/>
    <property type="match status" value="1"/>
</dbReference>
<dbReference type="PROSITE" id="PS00542">
    <property type="entry name" value="COMPLEX1_30K"/>
    <property type="match status" value="1"/>
</dbReference>
<dbReference type="PANTHER" id="PTHR10884">
    <property type="entry name" value="NADH DEHYDROGENASE UBIQUINONE IRON-SULFUR PROTEIN 3"/>
    <property type="match status" value="1"/>
</dbReference>
<evidence type="ECO:0000256" key="2">
    <source>
        <dbReference type="ARBA" id="ARBA00022448"/>
    </source>
</evidence>
<dbReference type="Pfam" id="PF00329">
    <property type="entry name" value="Complex1_30kDa"/>
    <property type="match status" value="1"/>
</dbReference>
<evidence type="ECO:0000256" key="3">
    <source>
        <dbReference type="RuleBase" id="RU003456"/>
    </source>
</evidence>
<dbReference type="Proteomes" id="UP000307943">
    <property type="component" value="Unassembled WGS sequence"/>
</dbReference>
<evidence type="ECO:0000256" key="1">
    <source>
        <dbReference type="ARBA" id="ARBA00007569"/>
    </source>
</evidence>
<feature type="domain" description="NADH:ubiquinone oxidoreductase 30kDa subunit" evidence="6">
    <location>
        <begin position="180"/>
        <end position="295"/>
    </location>
</feature>
<feature type="compositionally biased region" description="Low complexity" evidence="5">
    <location>
        <begin position="80"/>
        <end position="123"/>
    </location>
</feature>
<dbReference type="InterPro" id="IPR010218">
    <property type="entry name" value="NADH_DH_suC"/>
</dbReference>
<evidence type="ECO:0000256" key="5">
    <source>
        <dbReference type="SAM" id="MobiDB-lite"/>
    </source>
</evidence>
<dbReference type="InterPro" id="IPR020396">
    <property type="entry name" value="NADH_UbQ_OxRdtase_CS"/>
</dbReference>
<dbReference type="EMBL" id="VDCQ01000026">
    <property type="protein sequence ID" value="TNJ64716.1"/>
    <property type="molecule type" value="Genomic_DNA"/>
</dbReference>
<dbReference type="InterPro" id="IPR037232">
    <property type="entry name" value="NADH_quin_OxRdtase_su_C/D-like"/>
</dbReference>
<feature type="compositionally biased region" description="Basic and acidic residues" evidence="5">
    <location>
        <begin position="62"/>
        <end position="79"/>
    </location>
</feature>
<evidence type="ECO:0000313" key="8">
    <source>
        <dbReference type="Proteomes" id="UP000307943"/>
    </source>
</evidence>
<keyword evidence="8" id="KW-1185">Reference proteome</keyword>
<evidence type="ECO:0000256" key="4">
    <source>
        <dbReference type="RuleBase" id="RU003582"/>
    </source>
</evidence>
<evidence type="ECO:0000313" key="7">
    <source>
        <dbReference type="EMBL" id="TNJ64716.1"/>
    </source>
</evidence>
<gene>
    <name evidence="7" type="ORF">FE784_18925</name>
</gene>
<name>A0A5C4T7B2_9BACL</name>
<comment type="caution">
    <text evidence="7">The sequence shown here is derived from an EMBL/GenBank/DDBJ whole genome shotgun (WGS) entry which is preliminary data.</text>
</comment>
<comment type="function">
    <text evidence="4">NDH-1 shuttles electrons from NADH, via FMN and iron-sulfur (Fe-S) centers, to quinones in the respiratory chain.</text>
</comment>
<dbReference type="NCBIfam" id="TIGR01961">
    <property type="entry name" value="NuoC_fam"/>
    <property type="match status" value="1"/>
</dbReference>
<dbReference type="PANTHER" id="PTHR10884:SF14">
    <property type="entry name" value="NADH DEHYDROGENASE [UBIQUINONE] IRON-SULFUR PROTEIN 3, MITOCHONDRIAL"/>
    <property type="match status" value="1"/>
</dbReference>
<dbReference type="SUPFAM" id="SSF143243">
    <property type="entry name" value="Nqo5-like"/>
    <property type="match status" value="1"/>
</dbReference>
<accession>A0A5C4T7B2</accession>
<dbReference type="OrthoDB" id="9803286at2"/>
<sequence>MSEENENNRKQESATNPTSGETDNIKKQVDPEGEALSAEQGDAKKADAAPTPEDSSDGAKNPADEEREAKIKAAAEARAARAAARAQQAEGETADGNAAEARAARAPKAEGDAAADARAARAAARAKKIEGEAADAGPKEPSPNQPRLDRIVQLIKEHVADNAVTEAVINERDRHLPTLTIENEHWEAVAQFVKNNEELQLNYLSNLSGVDYESYMETVYYVGSLQTKHDYCFKVKTNREAPSIPSVTPVWSTANWNERESFDLLGIEYPGHPDLRRIMMPDDWVGHPLRKDYEPIDPEV</sequence>
<protein>
    <recommendedName>
        <fullName evidence="4">NADH-quinone oxidoreductase</fullName>
        <ecNumber evidence="4">7.1.1.-</ecNumber>
    </recommendedName>
</protein>
<dbReference type="GO" id="GO:0048038">
    <property type="term" value="F:quinone binding"/>
    <property type="evidence" value="ECO:0007669"/>
    <property type="project" value="UniProtKB-KW"/>
</dbReference>
<dbReference type="RefSeq" id="WP_139603787.1">
    <property type="nucleotide sequence ID" value="NZ_VDCQ01000026.1"/>
</dbReference>
<dbReference type="InterPro" id="IPR001268">
    <property type="entry name" value="NADH_UbQ_OxRdtase_30kDa_su"/>
</dbReference>
<comment type="similarity">
    <text evidence="1 3">Belongs to the complex I 30 kDa subunit family.</text>
</comment>
<organism evidence="7 8">
    <name type="scientific">Paenibacillus hemerocallicola</name>
    <dbReference type="NCBI Taxonomy" id="1172614"/>
    <lineage>
        <taxon>Bacteria</taxon>
        <taxon>Bacillati</taxon>
        <taxon>Bacillota</taxon>
        <taxon>Bacilli</taxon>
        <taxon>Bacillales</taxon>
        <taxon>Paenibacillaceae</taxon>
        <taxon>Paenibacillus</taxon>
    </lineage>
</organism>
<dbReference type="AlphaFoldDB" id="A0A5C4T7B2"/>